<sequence length="472" mass="51069">MDPLVDPGMPSYHVHSVQGSGGFAMDVTEDSLRQSDCTSCAVTQDKSAYWAPALYFVHANGSAELVEQDGGMLVYYLLYGENVTAFPNNFRMLAGDTFQRDFPWPIPDPPKSSWSGVQASQDALRQKAIGFNCLNYNEPAEPSLYRHYLPSKAYMDEHCTDGVRFELMFPSCWNGKDVDSPDHKSHMAYPSAVMSGDCPAGFETRLVSLFFETIWNTPAFRHEEGEFVIANGDPTGYGYHGDFIQGWDPDFLQQAVDTCTNPSGEVTDCHIFDIQSDAEQGKCKFQVPEQLQSEDVYMHLNGLPGGIAIQSGPAYASPVAYATPSQATSIVPSIVPSVVPSPSSQETSTPTPPTSPTSSAQPTPVVLAQQLTSSTTSSQTTATATVTTKYIQSVVAEEIVYVQQEIIITIDGEGKPIGTGTGSIRTVATTSTTVTEPVGGVTGLAQPGKRGHGHEHGRSHGHRHAHFHKRHA</sequence>
<comment type="caution">
    <text evidence="3">The sequence shown here is derived from an EMBL/GenBank/DDBJ whole genome shotgun (WGS) entry which is preliminary data.</text>
</comment>
<organism evidence="3 4">
    <name type="scientific">Monascus purpureus</name>
    <name type="common">Red mold</name>
    <name type="synonym">Monascus anka</name>
    <dbReference type="NCBI Taxonomy" id="5098"/>
    <lineage>
        <taxon>Eukaryota</taxon>
        <taxon>Fungi</taxon>
        <taxon>Dikarya</taxon>
        <taxon>Ascomycota</taxon>
        <taxon>Pezizomycotina</taxon>
        <taxon>Eurotiomycetes</taxon>
        <taxon>Eurotiomycetidae</taxon>
        <taxon>Eurotiales</taxon>
        <taxon>Aspergillaceae</taxon>
        <taxon>Monascus</taxon>
    </lineage>
</organism>
<dbReference type="AlphaFoldDB" id="A0A507QRX0"/>
<name>A0A507QRX0_MONPU</name>
<dbReference type="Pfam" id="PF09362">
    <property type="entry name" value="DUF1996"/>
    <property type="match status" value="1"/>
</dbReference>
<feature type="region of interest" description="Disordered" evidence="1">
    <location>
        <begin position="435"/>
        <end position="472"/>
    </location>
</feature>
<dbReference type="Proteomes" id="UP000319663">
    <property type="component" value="Unassembled WGS sequence"/>
</dbReference>
<keyword evidence="4" id="KW-1185">Reference proteome</keyword>
<dbReference type="PANTHER" id="PTHR43662">
    <property type="match status" value="1"/>
</dbReference>
<protein>
    <recommendedName>
        <fullName evidence="2">DUF1996 domain-containing protein</fullName>
    </recommendedName>
</protein>
<evidence type="ECO:0000256" key="1">
    <source>
        <dbReference type="SAM" id="MobiDB-lite"/>
    </source>
</evidence>
<gene>
    <name evidence="3" type="ORF">MPDQ_007554</name>
</gene>
<evidence type="ECO:0000313" key="4">
    <source>
        <dbReference type="Proteomes" id="UP000319663"/>
    </source>
</evidence>
<feature type="compositionally biased region" description="Low complexity" evidence="1">
    <location>
        <begin position="338"/>
        <end position="349"/>
    </location>
</feature>
<dbReference type="InterPro" id="IPR018535">
    <property type="entry name" value="DUF1996"/>
</dbReference>
<evidence type="ECO:0000259" key="2">
    <source>
        <dbReference type="Pfam" id="PF09362"/>
    </source>
</evidence>
<evidence type="ECO:0000313" key="3">
    <source>
        <dbReference type="EMBL" id="TQB71513.1"/>
    </source>
</evidence>
<accession>A0A507QRX0</accession>
<proteinExistence type="predicted"/>
<feature type="region of interest" description="Disordered" evidence="1">
    <location>
        <begin position="338"/>
        <end position="363"/>
    </location>
</feature>
<feature type="domain" description="DUF1996" evidence="2">
    <location>
        <begin position="2"/>
        <end position="247"/>
    </location>
</feature>
<feature type="compositionally biased region" description="Basic residues" evidence="1">
    <location>
        <begin position="449"/>
        <end position="472"/>
    </location>
</feature>
<reference evidence="3 4" key="1">
    <citation type="submission" date="2019-06" db="EMBL/GenBank/DDBJ databases">
        <title>Wine fermentation using esterase from Monascus purpureus.</title>
        <authorList>
            <person name="Geng C."/>
            <person name="Zhang Y."/>
        </authorList>
    </citation>
    <scope>NUCLEOTIDE SEQUENCE [LARGE SCALE GENOMIC DNA]</scope>
    <source>
        <strain evidence="3">HQ1</strain>
    </source>
</reference>
<dbReference type="EMBL" id="VIFY01000080">
    <property type="protein sequence ID" value="TQB71513.1"/>
    <property type="molecule type" value="Genomic_DNA"/>
</dbReference>
<dbReference type="PANTHER" id="PTHR43662:SF7">
    <property type="entry name" value="DUF1996 DOMAIN-CONTAINING PROTEIN"/>
    <property type="match status" value="1"/>
</dbReference>